<dbReference type="PROSITE" id="PS50240">
    <property type="entry name" value="TRYPSIN_DOM"/>
    <property type="match status" value="1"/>
</dbReference>
<sequence>MVKLKKCIDTPKVMAGKSMDAKGRRRIYLIDPQWALGAILLSCALLGRGDPVTPCGDQQMCVSKDRCLPQMGQYRSAVCQASEVCCDISQVDESVDVTEGPSDAEDLCGMSNPRGLDANANASEDQAKFGEFPWTIALFHKGQYFGGGSLVSQNAVLMAAHLLADKSEADIVVRAGDWDLSSTEESTSHEERQVSRVVKHENFNAKTGVNNLALLFFENPLPKASHIRPICLPAAERSIDARCFVAGWGKKAYPDVEYSSILKKIELPIVDRATCQNQLRQTRLGRSFVLAPSFVCAGGEKGKDACQGDGGSALFCPLADNTSRYEQVGIVNWGIECGKENVPAVYTDVTKFLPWIEQQLKQGSNELMGSYRRLINY</sequence>
<dbReference type="PANTHER" id="PTHR24258:SF129">
    <property type="entry name" value="LP15124P-RELATED"/>
    <property type="match status" value="1"/>
</dbReference>
<keyword evidence="2" id="KW-0964">Secreted</keyword>
<dbReference type="InterPro" id="IPR043504">
    <property type="entry name" value="Peptidase_S1_PA_chymotrypsin"/>
</dbReference>
<dbReference type="InterPro" id="IPR001314">
    <property type="entry name" value="Peptidase_S1A"/>
</dbReference>
<dbReference type="AlphaFoldDB" id="A0A6I8UYA5"/>
<dbReference type="SUPFAM" id="SSF50494">
    <property type="entry name" value="Trypsin-like serine proteases"/>
    <property type="match status" value="1"/>
</dbReference>
<feature type="domain" description="Peptidase S1" evidence="6">
    <location>
        <begin position="107"/>
        <end position="361"/>
    </location>
</feature>
<evidence type="ECO:0000256" key="1">
    <source>
        <dbReference type="ARBA" id="ARBA00004613"/>
    </source>
</evidence>
<protein>
    <recommendedName>
        <fullName evidence="4">Phenoloxidase-activating factor 2</fullName>
    </recommendedName>
    <alternativeName>
        <fullName evidence="5">Prophenoloxidase-activating factor II</fullName>
    </alternativeName>
</protein>
<dbReference type="InterPro" id="IPR009003">
    <property type="entry name" value="Peptidase_S1_PA"/>
</dbReference>
<evidence type="ECO:0000256" key="2">
    <source>
        <dbReference type="ARBA" id="ARBA00022525"/>
    </source>
</evidence>
<evidence type="ECO:0000313" key="7">
    <source>
        <dbReference type="Proteomes" id="UP000001819"/>
    </source>
</evidence>
<dbReference type="SMART" id="SM00020">
    <property type="entry name" value="Tryp_SPc"/>
    <property type="match status" value="1"/>
</dbReference>
<dbReference type="GO" id="GO:0005576">
    <property type="term" value="C:extracellular region"/>
    <property type="evidence" value="ECO:0007669"/>
    <property type="project" value="UniProtKB-SubCell"/>
</dbReference>
<dbReference type="CDD" id="cd00190">
    <property type="entry name" value="Tryp_SPc"/>
    <property type="match status" value="1"/>
</dbReference>
<gene>
    <name evidence="8" type="primary">LOC6902656</name>
</gene>
<dbReference type="GO" id="GO:0006508">
    <property type="term" value="P:proteolysis"/>
    <property type="evidence" value="ECO:0007669"/>
    <property type="project" value="InterPro"/>
</dbReference>
<evidence type="ECO:0000256" key="5">
    <source>
        <dbReference type="ARBA" id="ARBA00076468"/>
    </source>
</evidence>
<dbReference type="FunFam" id="2.40.10.10:FF:000038">
    <property type="entry name" value="Serine protease"/>
    <property type="match status" value="1"/>
</dbReference>
<evidence type="ECO:0000256" key="3">
    <source>
        <dbReference type="ARBA" id="ARBA00023157"/>
    </source>
</evidence>
<dbReference type="PRINTS" id="PR00722">
    <property type="entry name" value="CHYMOTRYPSIN"/>
</dbReference>
<dbReference type="Proteomes" id="UP000001819">
    <property type="component" value="Chromosome 4"/>
</dbReference>
<dbReference type="KEGG" id="dpo:6902656"/>
<proteinExistence type="predicted"/>
<dbReference type="FunCoup" id="A0A6I8UYA5">
    <property type="interactions" value="13"/>
</dbReference>
<reference evidence="8" key="1">
    <citation type="submission" date="2025-08" db="UniProtKB">
        <authorList>
            <consortium name="RefSeq"/>
        </authorList>
    </citation>
    <scope>IDENTIFICATION</scope>
    <source>
        <strain evidence="8">MV-25-SWS-2005</strain>
        <tissue evidence="8">Whole body</tissue>
    </source>
</reference>
<evidence type="ECO:0000256" key="4">
    <source>
        <dbReference type="ARBA" id="ARBA00068096"/>
    </source>
</evidence>
<dbReference type="Pfam" id="PF00089">
    <property type="entry name" value="Trypsin"/>
    <property type="match status" value="1"/>
</dbReference>
<evidence type="ECO:0000259" key="6">
    <source>
        <dbReference type="PROSITE" id="PS50240"/>
    </source>
</evidence>
<evidence type="ECO:0000313" key="8">
    <source>
        <dbReference type="RefSeq" id="XP_002133172.3"/>
    </source>
</evidence>
<keyword evidence="3" id="KW-1015">Disulfide bond</keyword>
<name>A0A6I8UYA5_DROPS</name>
<dbReference type="InParanoid" id="A0A6I8UYA5"/>
<dbReference type="RefSeq" id="XP_002133172.3">
    <property type="nucleotide sequence ID" value="XM_002133136.3"/>
</dbReference>
<organism evidence="7 8">
    <name type="scientific">Drosophila pseudoobscura pseudoobscura</name>
    <name type="common">Fruit fly</name>
    <dbReference type="NCBI Taxonomy" id="46245"/>
    <lineage>
        <taxon>Eukaryota</taxon>
        <taxon>Metazoa</taxon>
        <taxon>Ecdysozoa</taxon>
        <taxon>Arthropoda</taxon>
        <taxon>Hexapoda</taxon>
        <taxon>Insecta</taxon>
        <taxon>Pterygota</taxon>
        <taxon>Neoptera</taxon>
        <taxon>Endopterygota</taxon>
        <taxon>Diptera</taxon>
        <taxon>Brachycera</taxon>
        <taxon>Muscomorpha</taxon>
        <taxon>Ephydroidea</taxon>
        <taxon>Drosophilidae</taxon>
        <taxon>Drosophila</taxon>
        <taxon>Sophophora</taxon>
    </lineage>
</organism>
<accession>A0A6I8UYA5</accession>
<dbReference type="Gene3D" id="2.40.10.10">
    <property type="entry name" value="Trypsin-like serine proteases"/>
    <property type="match status" value="2"/>
</dbReference>
<dbReference type="InterPro" id="IPR001254">
    <property type="entry name" value="Trypsin_dom"/>
</dbReference>
<dbReference type="PANTHER" id="PTHR24258">
    <property type="entry name" value="SERINE PROTEASE-RELATED"/>
    <property type="match status" value="1"/>
</dbReference>
<keyword evidence="7" id="KW-1185">Reference proteome</keyword>
<dbReference type="GO" id="GO:0004252">
    <property type="term" value="F:serine-type endopeptidase activity"/>
    <property type="evidence" value="ECO:0007669"/>
    <property type="project" value="InterPro"/>
</dbReference>
<comment type="subcellular location">
    <subcellularLocation>
        <location evidence="1">Secreted</location>
    </subcellularLocation>
</comment>